<dbReference type="PANTHER" id="PTHR10622">
    <property type="entry name" value="HET DOMAIN-CONTAINING PROTEIN"/>
    <property type="match status" value="1"/>
</dbReference>
<sequence length="600" mass="67740">MWVLSTDRAELHFFASPERVPGGYAILSHVWARRGEPEQTFQDLQRLKKRCARPWTCKTPRDLASAKIRRCCELAQRHGYGWVWIDTCCIDKSSSAELQEAINSMFRYYALAEVCYAYLEDVPTESAFVAHPHGGTAFNRSAWYGRGWTLQELIAPQFLIFLSQSWVPLGSKADLAEPIGEETGIPLPVLRGEEALDQFSIAQRMSWAAKRETTRMEDEAYCLMGLFDVNMPTIYGEGRKAFQRLQEEIMRRNPDTTLFAWGDICNFDEPVKSEQRRCTLFAQSPADFRGCGSRVEHRDNMERRGGKQSNEVGVAGNTTLSVTPRGVLATVRVMEARGFHFADLAWCDQDEGKLLLCIAPRPGSPEDAVPVFEVARHPILRLRSFTSESTQCRLLRMRAADVDPSAPTSHSRIQVYLAYGTGEVTQSAPSLPRLPMDTSLDAPFRVHKYALVDVWNSHQAVLKPPMDIIPQSTPESGYEHSPAAFSLIFSEIFGSVDVRLGLCARSGGNSRRVHWAHVRYTSSALLLDQETSTPDHDCRTDHICGWVGLEKTFCIVYGHQFTLRFTRCGLFPKRTMVLQTIQAVIEDTPMHLLQYTMINS</sequence>
<proteinExistence type="predicted"/>
<gene>
    <name evidence="3" type="ORF">L227DRAFT_650287</name>
</gene>
<dbReference type="Pfam" id="PF26640">
    <property type="entry name" value="DUF8212"/>
    <property type="match status" value="1"/>
</dbReference>
<dbReference type="EMBL" id="ML122254">
    <property type="protein sequence ID" value="RPD64053.1"/>
    <property type="molecule type" value="Genomic_DNA"/>
</dbReference>
<dbReference type="Proteomes" id="UP000313359">
    <property type="component" value="Unassembled WGS sequence"/>
</dbReference>
<feature type="domain" description="Heterokaryon incompatibility" evidence="1">
    <location>
        <begin position="24"/>
        <end position="125"/>
    </location>
</feature>
<evidence type="ECO:0000259" key="1">
    <source>
        <dbReference type="Pfam" id="PF06985"/>
    </source>
</evidence>
<dbReference type="AlphaFoldDB" id="A0A5C2SJR0"/>
<dbReference type="STRING" id="1328759.A0A5C2SJR0"/>
<organism evidence="3 4">
    <name type="scientific">Lentinus tigrinus ALCF2SS1-6</name>
    <dbReference type="NCBI Taxonomy" id="1328759"/>
    <lineage>
        <taxon>Eukaryota</taxon>
        <taxon>Fungi</taxon>
        <taxon>Dikarya</taxon>
        <taxon>Basidiomycota</taxon>
        <taxon>Agaricomycotina</taxon>
        <taxon>Agaricomycetes</taxon>
        <taxon>Polyporales</taxon>
        <taxon>Polyporaceae</taxon>
        <taxon>Lentinus</taxon>
    </lineage>
</organism>
<keyword evidence="4" id="KW-1185">Reference proteome</keyword>
<reference evidence="3" key="1">
    <citation type="journal article" date="2018" name="Genome Biol. Evol.">
        <title>Genomics and development of Lentinus tigrinus, a white-rot wood-decaying mushroom with dimorphic fruiting bodies.</title>
        <authorList>
            <person name="Wu B."/>
            <person name="Xu Z."/>
            <person name="Knudson A."/>
            <person name="Carlson A."/>
            <person name="Chen N."/>
            <person name="Kovaka S."/>
            <person name="LaButti K."/>
            <person name="Lipzen A."/>
            <person name="Pennachio C."/>
            <person name="Riley R."/>
            <person name="Schakwitz W."/>
            <person name="Umezawa K."/>
            <person name="Ohm R.A."/>
            <person name="Grigoriev I.V."/>
            <person name="Nagy L.G."/>
            <person name="Gibbons J."/>
            <person name="Hibbett D."/>
        </authorList>
    </citation>
    <scope>NUCLEOTIDE SEQUENCE [LARGE SCALE GENOMIC DNA]</scope>
    <source>
        <strain evidence="3">ALCF2SS1-6</strain>
    </source>
</reference>
<accession>A0A5C2SJR0</accession>
<protein>
    <submittedName>
        <fullName evidence="3">HET-domain-containing protein</fullName>
    </submittedName>
</protein>
<feature type="domain" description="DUF8212" evidence="2">
    <location>
        <begin position="240"/>
        <end position="327"/>
    </location>
</feature>
<dbReference type="InterPro" id="IPR058525">
    <property type="entry name" value="DUF8212"/>
</dbReference>
<dbReference type="InterPro" id="IPR010730">
    <property type="entry name" value="HET"/>
</dbReference>
<evidence type="ECO:0000259" key="2">
    <source>
        <dbReference type="Pfam" id="PF26640"/>
    </source>
</evidence>
<dbReference type="OrthoDB" id="5122891at2759"/>
<dbReference type="Pfam" id="PF06985">
    <property type="entry name" value="HET"/>
    <property type="match status" value="1"/>
</dbReference>
<dbReference type="PANTHER" id="PTHR10622:SF10">
    <property type="entry name" value="HET DOMAIN-CONTAINING PROTEIN"/>
    <property type="match status" value="1"/>
</dbReference>
<evidence type="ECO:0000313" key="3">
    <source>
        <dbReference type="EMBL" id="RPD64053.1"/>
    </source>
</evidence>
<evidence type="ECO:0000313" key="4">
    <source>
        <dbReference type="Proteomes" id="UP000313359"/>
    </source>
</evidence>
<name>A0A5C2SJR0_9APHY</name>